<dbReference type="Pfam" id="PF07969">
    <property type="entry name" value="Amidohydro_3"/>
    <property type="match status" value="1"/>
</dbReference>
<dbReference type="STRING" id="1993.SAMN04489713_111265"/>
<dbReference type="InterPro" id="IPR032466">
    <property type="entry name" value="Metal_Hydrolase"/>
</dbReference>
<gene>
    <name evidence="2" type="ORF">SAMN04489713_111265</name>
</gene>
<keyword evidence="3" id="KW-1185">Reference proteome</keyword>
<sequence length="524" mass="55222">MYELVVRGGTVLDGTGAAARRADVAVAGGRIAAVDVLDGVRAATEIDATGRHVMPGFIDAHVHGEAAVFDPDVQLAALRQGVTTFVLGQDGISYAPAGTATLRYVSRYFAPVNGTHPGLDGGPVSVAELLAGYDRAVPLNTVYLMPHGTIRHGVLGTARRAPEPGELAAMRDQVERGLADGAAGLSTGLEYVPGSYADAAEIGALCAPVGAAGLPYVTHMRGYESAAVTAMAEVLEIARTGRVAPHVSHYHGPRDELIALVDGARAEGIDLTFDSYPYLRGCSTLTLVTLPDRLPIADLDATLDALADPSVREWLHRDWFAHRAEVWPRIVLSHVPSGEYRWAEGMSLPDAAQRAGSSPGEFCCDLLVATRLEAGCVFGQPNTNSDESMRALLRHPVHMAGSDAVYQGGHPHPRGWGAFARLLARHVRDLGDWTWEEAAVHLAGRAADRFRLADRGRVEAGRAADLVVVDPAAVTDRATYEAPRTPAEGIDHVIVNGVPVLAGGALTANAVPPGRALKPDGRAS</sequence>
<dbReference type="InterPro" id="IPR011059">
    <property type="entry name" value="Metal-dep_hydrolase_composite"/>
</dbReference>
<dbReference type="Gene3D" id="3.20.20.140">
    <property type="entry name" value="Metal-dependent hydrolases"/>
    <property type="match status" value="1"/>
</dbReference>
<dbReference type="RefSeq" id="WP_075022897.1">
    <property type="nucleotide sequence ID" value="NZ_CP083237.1"/>
</dbReference>
<dbReference type="EMBL" id="FOVH01000011">
    <property type="protein sequence ID" value="SFP07964.1"/>
    <property type="molecule type" value="Genomic_DNA"/>
</dbReference>
<evidence type="ECO:0000313" key="2">
    <source>
        <dbReference type="EMBL" id="SFP07964.1"/>
    </source>
</evidence>
<protein>
    <submittedName>
        <fullName evidence="2">N-acyl-D-amino-acid deacylase</fullName>
    </submittedName>
</protein>
<dbReference type="GO" id="GO:0016811">
    <property type="term" value="F:hydrolase activity, acting on carbon-nitrogen (but not peptide) bonds, in linear amides"/>
    <property type="evidence" value="ECO:0007669"/>
    <property type="project" value="InterPro"/>
</dbReference>
<dbReference type="InterPro" id="IPR013108">
    <property type="entry name" value="Amidohydro_3"/>
</dbReference>
<dbReference type="GeneID" id="99653228"/>
<proteinExistence type="predicted"/>
<dbReference type="SUPFAM" id="SSF51338">
    <property type="entry name" value="Composite domain of metallo-dependent hydrolases"/>
    <property type="match status" value="1"/>
</dbReference>
<name>A0A1I5MEE0_9ACTN</name>
<dbReference type="PANTHER" id="PTHR11647">
    <property type="entry name" value="HYDRANTOINASE/DIHYDROPYRIMIDINASE FAMILY MEMBER"/>
    <property type="match status" value="1"/>
</dbReference>
<dbReference type="SUPFAM" id="SSF51556">
    <property type="entry name" value="Metallo-dependent hydrolases"/>
    <property type="match status" value="1"/>
</dbReference>
<dbReference type="Proteomes" id="UP000183413">
    <property type="component" value="Unassembled WGS sequence"/>
</dbReference>
<dbReference type="InterPro" id="IPR050378">
    <property type="entry name" value="Metallo-dep_Hydrolases_sf"/>
</dbReference>
<dbReference type="GO" id="GO:0016812">
    <property type="term" value="F:hydrolase activity, acting on carbon-nitrogen (but not peptide) bonds, in cyclic amides"/>
    <property type="evidence" value="ECO:0007669"/>
    <property type="project" value="TreeGrafter"/>
</dbReference>
<dbReference type="Gene3D" id="2.30.40.10">
    <property type="entry name" value="Urease, subunit C, domain 1"/>
    <property type="match status" value="1"/>
</dbReference>
<evidence type="ECO:0000259" key="1">
    <source>
        <dbReference type="Pfam" id="PF07969"/>
    </source>
</evidence>
<dbReference type="PANTHER" id="PTHR11647:SF1">
    <property type="entry name" value="COLLAPSIN RESPONSE MEDIATOR PROTEIN"/>
    <property type="match status" value="1"/>
</dbReference>
<dbReference type="Gene3D" id="3.30.1490.130">
    <property type="entry name" value="D-aminoacylase. Domain 3"/>
    <property type="match status" value="1"/>
</dbReference>
<feature type="domain" description="Amidohydrolase 3" evidence="1">
    <location>
        <begin position="45"/>
        <end position="500"/>
    </location>
</feature>
<dbReference type="AlphaFoldDB" id="A0A1I5MEE0"/>
<evidence type="ECO:0000313" key="3">
    <source>
        <dbReference type="Proteomes" id="UP000183413"/>
    </source>
</evidence>
<reference evidence="2 3" key="1">
    <citation type="submission" date="2016-10" db="EMBL/GenBank/DDBJ databases">
        <authorList>
            <person name="de Groot N.N."/>
        </authorList>
    </citation>
    <scope>NUCLEOTIDE SEQUENCE [LARGE SCALE GENOMIC DNA]</scope>
    <source>
        <strain evidence="2 3">DSM 43067</strain>
    </source>
</reference>
<dbReference type="InterPro" id="IPR023100">
    <property type="entry name" value="D-aminoacylase_insert_dom_sf"/>
</dbReference>
<dbReference type="InParanoid" id="A0A1I5MEE0"/>
<dbReference type="GO" id="GO:0005829">
    <property type="term" value="C:cytosol"/>
    <property type="evidence" value="ECO:0007669"/>
    <property type="project" value="TreeGrafter"/>
</dbReference>
<organism evidence="2 3">
    <name type="scientific">Actinomadura madurae</name>
    <dbReference type="NCBI Taxonomy" id="1993"/>
    <lineage>
        <taxon>Bacteria</taxon>
        <taxon>Bacillati</taxon>
        <taxon>Actinomycetota</taxon>
        <taxon>Actinomycetes</taxon>
        <taxon>Streptosporangiales</taxon>
        <taxon>Thermomonosporaceae</taxon>
        <taxon>Actinomadura</taxon>
    </lineage>
</organism>
<accession>A0A1I5MEE0</accession>
<dbReference type="eggNOG" id="COG3653">
    <property type="taxonomic scope" value="Bacteria"/>
</dbReference>